<reference evidence="1 2" key="1">
    <citation type="submission" date="2019-02" db="EMBL/GenBank/DDBJ databases">
        <title>Halonotius sp. a new haloqrchaeon isolated from saline water.</title>
        <authorList>
            <person name="Duran-Viseras A."/>
            <person name="Sanchez-Porro C."/>
            <person name="Ventosa A."/>
        </authorList>
    </citation>
    <scope>NUCLEOTIDE SEQUENCE [LARGE SCALE GENOMIC DNA]</scope>
    <source>
        <strain evidence="1 2">F9-27</strain>
    </source>
</reference>
<dbReference type="RefSeq" id="WP_142442528.1">
    <property type="nucleotide sequence ID" value="NZ_SESI01000001.1"/>
</dbReference>
<proteinExistence type="predicted"/>
<dbReference type="Proteomes" id="UP000315385">
    <property type="component" value="Unassembled WGS sequence"/>
</dbReference>
<accession>A0A544QR06</accession>
<protein>
    <submittedName>
        <fullName evidence="1">Uncharacterized protein</fullName>
    </submittedName>
</protein>
<evidence type="ECO:0000313" key="1">
    <source>
        <dbReference type="EMBL" id="TQQ81875.1"/>
    </source>
</evidence>
<organism evidence="1 2">
    <name type="scientific">Halonotius roseus</name>
    <dbReference type="NCBI Taxonomy" id="2511997"/>
    <lineage>
        <taxon>Archaea</taxon>
        <taxon>Methanobacteriati</taxon>
        <taxon>Methanobacteriota</taxon>
        <taxon>Stenosarchaea group</taxon>
        <taxon>Halobacteria</taxon>
        <taxon>Halobacteriales</taxon>
        <taxon>Haloferacaceae</taxon>
        <taxon>Halonotius</taxon>
    </lineage>
</organism>
<keyword evidence="2" id="KW-1185">Reference proteome</keyword>
<dbReference type="EMBL" id="SESI01000001">
    <property type="protein sequence ID" value="TQQ81875.1"/>
    <property type="molecule type" value="Genomic_DNA"/>
</dbReference>
<sequence length="132" mass="15466">MSSKTTTFGSFETITHKEENELWQEYEHDWPVSSVPRNPAMYEPAPAVRESFRSHFLQKLDTLPGDRENRSRIVRNLIENGTVYPAEEDNRYRLLWTDPQDSEMYSLIVHLRGIAFASESANHYAVTVYRIE</sequence>
<dbReference type="AlphaFoldDB" id="A0A544QR06"/>
<comment type="caution">
    <text evidence="1">The sequence shown here is derived from an EMBL/GenBank/DDBJ whole genome shotgun (WGS) entry which is preliminary data.</text>
</comment>
<dbReference type="OrthoDB" id="350648at2157"/>
<gene>
    <name evidence="1" type="ORF">EWF95_02755</name>
</gene>
<evidence type="ECO:0000313" key="2">
    <source>
        <dbReference type="Proteomes" id="UP000315385"/>
    </source>
</evidence>
<name>A0A544QR06_9EURY</name>